<organism evidence="1 2">
    <name type="scientific">Cotesia glomerata</name>
    <name type="common">Lepidopteran parasitic wasp</name>
    <name type="synonym">Apanteles glomeratus</name>
    <dbReference type="NCBI Taxonomy" id="32391"/>
    <lineage>
        <taxon>Eukaryota</taxon>
        <taxon>Metazoa</taxon>
        <taxon>Ecdysozoa</taxon>
        <taxon>Arthropoda</taxon>
        <taxon>Hexapoda</taxon>
        <taxon>Insecta</taxon>
        <taxon>Pterygota</taxon>
        <taxon>Neoptera</taxon>
        <taxon>Endopterygota</taxon>
        <taxon>Hymenoptera</taxon>
        <taxon>Apocrita</taxon>
        <taxon>Ichneumonoidea</taxon>
        <taxon>Braconidae</taxon>
        <taxon>Microgastrinae</taxon>
        <taxon>Cotesia</taxon>
    </lineage>
</organism>
<evidence type="ECO:0000313" key="1">
    <source>
        <dbReference type="EMBL" id="KAH0567030.1"/>
    </source>
</evidence>
<proteinExistence type="predicted"/>
<evidence type="ECO:0000313" key="2">
    <source>
        <dbReference type="Proteomes" id="UP000826195"/>
    </source>
</evidence>
<sequence>MLRVLISRAAGIMGSGISMTRNLDSVSCSPSPRESKVRCTLRRSQLDPRLLMGTPPARVPSITHSPVLSAPSPSHHRYSYGEWFIITPRSRGKDYMVLFILQIHFHAEFINGISTQAKNSSQDQGQREVYSW</sequence>
<dbReference type="Proteomes" id="UP000826195">
    <property type="component" value="Unassembled WGS sequence"/>
</dbReference>
<accession>A0AAV7J301</accession>
<protein>
    <submittedName>
        <fullName evidence="1">Uncharacterized protein</fullName>
    </submittedName>
</protein>
<keyword evidence="2" id="KW-1185">Reference proteome</keyword>
<dbReference type="EMBL" id="JAHXZJ010000001">
    <property type="protein sequence ID" value="KAH0567030.1"/>
    <property type="molecule type" value="Genomic_DNA"/>
</dbReference>
<name>A0AAV7J301_COTGL</name>
<dbReference type="AlphaFoldDB" id="A0AAV7J301"/>
<gene>
    <name evidence="1" type="ORF">KQX54_006204</name>
</gene>
<comment type="caution">
    <text evidence="1">The sequence shown here is derived from an EMBL/GenBank/DDBJ whole genome shotgun (WGS) entry which is preliminary data.</text>
</comment>
<reference evidence="1 2" key="1">
    <citation type="journal article" date="2021" name="J. Hered.">
        <title>A chromosome-level genome assembly of the parasitoid wasp, Cotesia glomerata (Hymenoptera: Braconidae).</title>
        <authorList>
            <person name="Pinto B.J."/>
            <person name="Weis J.J."/>
            <person name="Gamble T."/>
            <person name="Ode P.J."/>
            <person name="Paul R."/>
            <person name="Zaspel J.M."/>
        </authorList>
    </citation>
    <scope>NUCLEOTIDE SEQUENCE [LARGE SCALE GENOMIC DNA]</scope>
    <source>
        <strain evidence="1">CgM1</strain>
    </source>
</reference>